<feature type="non-terminal residue" evidence="1">
    <location>
        <position position="295"/>
    </location>
</feature>
<feature type="non-terminal residue" evidence="1">
    <location>
        <position position="1"/>
    </location>
</feature>
<evidence type="ECO:0000313" key="2">
    <source>
        <dbReference type="Proteomes" id="UP000799424"/>
    </source>
</evidence>
<dbReference type="PANTHER" id="PTHR35179">
    <property type="entry name" value="PROTEIN CBG02620"/>
    <property type="match status" value="1"/>
</dbReference>
<proteinExistence type="predicted"/>
<reference evidence="1" key="1">
    <citation type="journal article" date="2020" name="Stud. Mycol.">
        <title>101 Dothideomycetes genomes: a test case for predicting lifestyles and emergence of pathogens.</title>
        <authorList>
            <person name="Haridas S."/>
            <person name="Albert R."/>
            <person name="Binder M."/>
            <person name="Bloem J."/>
            <person name="Labutti K."/>
            <person name="Salamov A."/>
            <person name="Andreopoulos B."/>
            <person name="Baker S."/>
            <person name="Barry K."/>
            <person name="Bills G."/>
            <person name="Bluhm B."/>
            <person name="Cannon C."/>
            <person name="Castanera R."/>
            <person name="Culley D."/>
            <person name="Daum C."/>
            <person name="Ezra D."/>
            <person name="Gonzalez J."/>
            <person name="Henrissat B."/>
            <person name="Kuo A."/>
            <person name="Liang C."/>
            <person name="Lipzen A."/>
            <person name="Lutzoni F."/>
            <person name="Magnuson J."/>
            <person name="Mondo S."/>
            <person name="Nolan M."/>
            <person name="Ohm R."/>
            <person name="Pangilinan J."/>
            <person name="Park H.-J."/>
            <person name="Ramirez L."/>
            <person name="Alfaro M."/>
            <person name="Sun H."/>
            <person name="Tritt A."/>
            <person name="Yoshinaga Y."/>
            <person name="Zwiers L.-H."/>
            <person name="Turgeon B."/>
            <person name="Goodwin S."/>
            <person name="Spatafora J."/>
            <person name="Crous P."/>
            <person name="Grigoriev I."/>
        </authorList>
    </citation>
    <scope>NUCLEOTIDE SEQUENCE</scope>
    <source>
        <strain evidence="1">CBS 113818</strain>
    </source>
</reference>
<dbReference type="OrthoDB" id="420564at2759"/>
<dbReference type="AlphaFoldDB" id="A0A6A6ZX34"/>
<keyword evidence="2" id="KW-1185">Reference proteome</keyword>
<protein>
    <submittedName>
        <fullName evidence="1">Uncharacterized protein</fullName>
    </submittedName>
</protein>
<organism evidence="1 2">
    <name type="scientific">Ophiobolus disseminans</name>
    <dbReference type="NCBI Taxonomy" id="1469910"/>
    <lineage>
        <taxon>Eukaryota</taxon>
        <taxon>Fungi</taxon>
        <taxon>Dikarya</taxon>
        <taxon>Ascomycota</taxon>
        <taxon>Pezizomycotina</taxon>
        <taxon>Dothideomycetes</taxon>
        <taxon>Pleosporomycetidae</taxon>
        <taxon>Pleosporales</taxon>
        <taxon>Pleosporineae</taxon>
        <taxon>Phaeosphaeriaceae</taxon>
        <taxon>Ophiobolus</taxon>
    </lineage>
</organism>
<dbReference type="Proteomes" id="UP000799424">
    <property type="component" value="Unassembled WGS sequence"/>
</dbReference>
<dbReference type="PANTHER" id="PTHR35179:SF1">
    <property type="entry name" value="INTEGRAL MEMBRANE PROTEIN"/>
    <property type="match status" value="1"/>
</dbReference>
<accession>A0A6A6ZX34</accession>
<sequence length="295" mass="33655">KPKDTDWMLDNACDEIVFELRPEDNLPCEGMVSSKDGSAVLTRYTIMDSQVPTICAPGGAPQYMKPKRADYQKGPLYEPLVRATGITYPSFRFDRVDIVVSRTVLSNLLRLIRRDPYQPFHLDLDMEGNTLFVGRKVRHAKGKHAGYRHTFEAALTAKGPELKGASTHHRASMYMLAHLNTVVRYEVDAYDPDAEEPNNATINYSGATIVIPKGSLAKQHQLVEIKSNTGSRPVEQMWFGRTPICCLGQYNKQFPGQYSYAKLRTKHVTPQEFEEWETKSQVFLQKLVWLLQRMR</sequence>
<name>A0A6A6ZX34_9PLEO</name>
<gene>
    <name evidence="1" type="ORF">CC86DRAFT_253904</name>
</gene>
<evidence type="ECO:0000313" key="1">
    <source>
        <dbReference type="EMBL" id="KAF2824947.1"/>
    </source>
</evidence>
<dbReference type="EMBL" id="MU006229">
    <property type="protein sequence ID" value="KAF2824947.1"/>
    <property type="molecule type" value="Genomic_DNA"/>
</dbReference>